<dbReference type="SUPFAM" id="SSF54427">
    <property type="entry name" value="NTF2-like"/>
    <property type="match status" value="1"/>
</dbReference>
<dbReference type="PANTHER" id="PTHR34213:SF2">
    <property type="entry name" value="NUCLEAR TRANSPORT FACTOR 2 (NTF2) FAMILY PROTEIN"/>
    <property type="match status" value="1"/>
</dbReference>
<organism evidence="2 3">
    <name type="scientific">Collybia nuda</name>
    <dbReference type="NCBI Taxonomy" id="64659"/>
    <lineage>
        <taxon>Eukaryota</taxon>
        <taxon>Fungi</taxon>
        <taxon>Dikarya</taxon>
        <taxon>Basidiomycota</taxon>
        <taxon>Agaricomycotina</taxon>
        <taxon>Agaricomycetes</taxon>
        <taxon>Agaricomycetidae</taxon>
        <taxon>Agaricales</taxon>
        <taxon>Tricholomatineae</taxon>
        <taxon>Clitocybaceae</taxon>
        <taxon>Collybia</taxon>
    </lineage>
</organism>
<dbReference type="Proteomes" id="UP000807353">
    <property type="component" value="Unassembled WGS sequence"/>
</dbReference>
<keyword evidence="3" id="KW-1185">Reference proteome</keyword>
<dbReference type="AlphaFoldDB" id="A0A9P6CHN5"/>
<dbReference type="InterPro" id="IPR032710">
    <property type="entry name" value="NTF2-like_dom_sf"/>
</dbReference>
<protein>
    <submittedName>
        <fullName evidence="2">Uncharacterized protein</fullName>
    </submittedName>
</protein>
<dbReference type="Gene3D" id="3.10.450.50">
    <property type="match status" value="1"/>
</dbReference>
<dbReference type="OrthoDB" id="2400485at2759"/>
<dbReference type="PANTHER" id="PTHR34213">
    <property type="entry name" value="NUCLEAR TRANSPORT FACTOR 2 (NTF2) FAMILY PROTEIN"/>
    <property type="match status" value="1"/>
</dbReference>
<comment type="caution">
    <text evidence="2">The sequence shown here is derived from an EMBL/GenBank/DDBJ whole genome shotgun (WGS) entry which is preliminary data.</text>
</comment>
<accession>A0A9P6CHN5</accession>
<evidence type="ECO:0000313" key="2">
    <source>
        <dbReference type="EMBL" id="KAF9466402.1"/>
    </source>
</evidence>
<dbReference type="EMBL" id="MU150242">
    <property type="protein sequence ID" value="KAF9466402.1"/>
    <property type="molecule type" value="Genomic_DNA"/>
</dbReference>
<gene>
    <name evidence="2" type="ORF">BDZ94DRAFT_1251864</name>
</gene>
<name>A0A9P6CHN5_9AGAR</name>
<proteinExistence type="predicted"/>
<evidence type="ECO:0000313" key="3">
    <source>
        <dbReference type="Proteomes" id="UP000807353"/>
    </source>
</evidence>
<evidence type="ECO:0000256" key="1">
    <source>
        <dbReference type="SAM" id="MobiDB-lite"/>
    </source>
</evidence>
<feature type="region of interest" description="Disordered" evidence="1">
    <location>
        <begin position="1"/>
        <end position="31"/>
    </location>
</feature>
<reference evidence="2" key="1">
    <citation type="submission" date="2020-11" db="EMBL/GenBank/DDBJ databases">
        <authorList>
            <consortium name="DOE Joint Genome Institute"/>
            <person name="Ahrendt S."/>
            <person name="Riley R."/>
            <person name="Andreopoulos W."/>
            <person name="Labutti K."/>
            <person name="Pangilinan J."/>
            <person name="Ruiz-Duenas F.J."/>
            <person name="Barrasa J.M."/>
            <person name="Sanchez-Garcia M."/>
            <person name="Camarero S."/>
            <person name="Miyauchi S."/>
            <person name="Serrano A."/>
            <person name="Linde D."/>
            <person name="Babiker R."/>
            <person name="Drula E."/>
            <person name="Ayuso-Fernandez I."/>
            <person name="Pacheco R."/>
            <person name="Padilla G."/>
            <person name="Ferreira P."/>
            <person name="Barriuso J."/>
            <person name="Kellner H."/>
            <person name="Castanera R."/>
            <person name="Alfaro M."/>
            <person name="Ramirez L."/>
            <person name="Pisabarro A.G."/>
            <person name="Kuo A."/>
            <person name="Tritt A."/>
            <person name="Lipzen A."/>
            <person name="He G."/>
            <person name="Yan M."/>
            <person name="Ng V."/>
            <person name="Cullen D."/>
            <person name="Martin F."/>
            <person name="Rosso M.-N."/>
            <person name="Henrissat B."/>
            <person name="Hibbett D."/>
            <person name="Martinez A.T."/>
            <person name="Grigoriev I.V."/>
        </authorList>
    </citation>
    <scope>NUCLEOTIDE SEQUENCE</scope>
    <source>
        <strain evidence="2">CBS 247.69</strain>
    </source>
</reference>
<sequence>MSESHHRRTTSNDSKASYPPPSPPSLTYHSSILPRSVPTPALVESVAGAAHYSGIRIEPEAQLKRRRSSHGEREVHSELKADHSRVLADLKELYCCRPTLEILDRLWRKDAIFEDPLSKCKGFDEYAAQWFAMPKLFSHSETTSSRVMSSTHTPNRLVFSQTQTYTTRFFKRKKAIESIIIVEMDENEKIIRLVDQWGGNDLPIRFGAQFLRVLNAKITPWLISIPKRPTS</sequence>